<feature type="domain" description="Metallo-beta-lactamase" evidence="5">
    <location>
        <begin position="48"/>
        <end position="250"/>
    </location>
</feature>
<dbReference type="CDD" id="cd07730">
    <property type="entry name" value="metallo-hydrolase-like_MBL-fold"/>
    <property type="match status" value="1"/>
</dbReference>
<dbReference type="PANTHER" id="PTHR42978">
    <property type="entry name" value="QUORUM-QUENCHING LACTONASE YTNP-RELATED-RELATED"/>
    <property type="match status" value="1"/>
</dbReference>
<dbReference type="GO" id="GO:0016787">
    <property type="term" value="F:hydrolase activity"/>
    <property type="evidence" value="ECO:0007669"/>
    <property type="project" value="UniProtKB-KW"/>
</dbReference>
<dbReference type="PANTHER" id="PTHR42978:SF5">
    <property type="entry name" value="METALLO-BETA-LACTAMASE DOMAIN-CONTAINING PROTEIN"/>
    <property type="match status" value="1"/>
</dbReference>
<evidence type="ECO:0000256" key="2">
    <source>
        <dbReference type="ARBA" id="ARBA00022723"/>
    </source>
</evidence>
<organism evidence="6 7">
    <name type="scientific">Corynespora cassiicola Philippines</name>
    <dbReference type="NCBI Taxonomy" id="1448308"/>
    <lineage>
        <taxon>Eukaryota</taxon>
        <taxon>Fungi</taxon>
        <taxon>Dikarya</taxon>
        <taxon>Ascomycota</taxon>
        <taxon>Pezizomycotina</taxon>
        <taxon>Dothideomycetes</taxon>
        <taxon>Pleosporomycetidae</taxon>
        <taxon>Pleosporales</taxon>
        <taxon>Corynesporascaceae</taxon>
        <taxon>Corynespora</taxon>
    </lineage>
</organism>
<name>A0A2T2NTC3_CORCC</name>
<keyword evidence="3 6" id="KW-0378">Hydrolase</keyword>
<keyword evidence="4" id="KW-0862">Zinc</keyword>
<evidence type="ECO:0000313" key="7">
    <source>
        <dbReference type="Proteomes" id="UP000240883"/>
    </source>
</evidence>
<protein>
    <submittedName>
        <fullName evidence="6">Metallo-hydrolase/oxidoreductase</fullName>
    </submittedName>
</protein>
<dbReference type="EMBL" id="KZ678133">
    <property type="protein sequence ID" value="PSN68629.1"/>
    <property type="molecule type" value="Genomic_DNA"/>
</dbReference>
<evidence type="ECO:0000256" key="1">
    <source>
        <dbReference type="ARBA" id="ARBA00007749"/>
    </source>
</evidence>
<evidence type="ECO:0000313" key="6">
    <source>
        <dbReference type="EMBL" id="PSN68629.1"/>
    </source>
</evidence>
<dbReference type="AlphaFoldDB" id="A0A2T2NTC3"/>
<reference evidence="6 7" key="1">
    <citation type="journal article" date="2018" name="Front. Microbiol.">
        <title>Genome-Wide Analysis of Corynespora cassiicola Leaf Fall Disease Putative Effectors.</title>
        <authorList>
            <person name="Lopez D."/>
            <person name="Ribeiro S."/>
            <person name="Label P."/>
            <person name="Fumanal B."/>
            <person name="Venisse J.S."/>
            <person name="Kohler A."/>
            <person name="de Oliveira R.R."/>
            <person name="Labutti K."/>
            <person name="Lipzen A."/>
            <person name="Lail K."/>
            <person name="Bauer D."/>
            <person name="Ohm R.A."/>
            <person name="Barry K.W."/>
            <person name="Spatafora J."/>
            <person name="Grigoriev I.V."/>
            <person name="Martin F.M."/>
            <person name="Pujade-Renaud V."/>
        </authorList>
    </citation>
    <scope>NUCLEOTIDE SEQUENCE [LARGE SCALE GENOMIC DNA]</scope>
    <source>
        <strain evidence="6 7">Philippines</strain>
    </source>
</reference>
<dbReference type="InterPro" id="IPR001279">
    <property type="entry name" value="Metallo-B-lactamas"/>
</dbReference>
<evidence type="ECO:0000256" key="3">
    <source>
        <dbReference type="ARBA" id="ARBA00022801"/>
    </source>
</evidence>
<accession>A0A2T2NTC3</accession>
<dbReference type="SMART" id="SM00849">
    <property type="entry name" value="Lactamase_B"/>
    <property type="match status" value="1"/>
</dbReference>
<proteinExistence type="inferred from homology"/>
<dbReference type="Pfam" id="PF00753">
    <property type="entry name" value="Lactamase_B"/>
    <property type="match status" value="1"/>
</dbReference>
<dbReference type="Proteomes" id="UP000240883">
    <property type="component" value="Unassembled WGS sequence"/>
</dbReference>
<gene>
    <name evidence="6" type="ORF">BS50DRAFT_663263</name>
</gene>
<evidence type="ECO:0000256" key="4">
    <source>
        <dbReference type="ARBA" id="ARBA00022833"/>
    </source>
</evidence>
<dbReference type="STRING" id="1448308.A0A2T2NTC3"/>
<dbReference type="InterPro" id="IPR036866">
    <property type="entry name" value="RibonucZ/Hydroxyglut_hydro"/>
</dbReference>
<dbReference type="Gene3D" id="3.60.15.10">
    <property type="entry name" value="Ribonuclease Z/Hydroxyacylglutathione hydrolase-like"/>
    <property type="match status" value="1"/>
</dbReference>
<dbReference type="SUPFAM" id="SSF56281">
    <property type="entry name" value="Metallo-hydrolase/oxidoreductase"/>
    <property type="match status" value="1"/>
</dbReference>
<dbReference type="InterPro" id="IPR051013">
    <property type="entry name" value="MBL_superfamily_lactonases"/>
</dbReference>
<dbReference type="GO" id="GO:0046872">
    <property type="term" value="F:metal ion binding"/>
    <property type="evidence" value="ECO:0007669"/>
    <property type="project" value="UniProtKB-KW"/>
</dbReference>
<keyword evidence="7" id="KW-1185">Reference proteome</keyword>
<evidence type="ECO:0000259" key="5">
    <source>
        <dbReference type="SMART" id="SM00849"/>
    </source>
</evidence>
<dbReference type="OrthoDB" id="10250730at2759"/>
<keyword evidence="2" id="KW-0479">Metal-binding</keyword>
<sequence>MPDIHTSAIPQEGNTCVLCIVDTTCKLTVPSNTLVEPAIPGHEFMNFPTFAFLISNKASGQQVLYDLGCKKEFWDLPGPTAEAINTRVPGIRVDKNLVEVLEEGGVEVSKLDAAIISHHHYDHIGDPSTFPASMELVVGPGFSKKFLPGYPTVEESPVFEDDLEGRNIRELSFSDDLVVAGYRAIDYFEDGSLYILDTPGHAIGHISAMVRTTQDTFAFLGGDVCHFGGSFRPTPFIPMPEWLEPCSVGHRGIKDEPYNHSIFTRCHPNQEHARIAPYYTPCCRPDSWYVDPARARKSIRQLQALDAMDKVLVLIAHDPAVIDVVTFFPEGSANDWYKLGWKDALHWRFLNELPTDVQETRYLVDGTYMDGKRTKTLEGRRVD</sequence>
<comment type="similarity">
    <text evidence="1">Belongs to the metallo-beta-lactamase superfamily.</text>
</comment>